<evidence type="ECO:0000256" key="1">
    <source>
        <dbReference type="ARBA" id="ARBA00004713"/>
    </source>
</evidence>
<evidence type="ECO:0000259" key="9">
    <source>
        <dbReference type="Pfam" id="PF04413"/>
    </source>
</evidence>
<comment type="function">
    <text evidence="8">Involved in lipopolysaccharide (LPS) biosynthesis. Catalyzes the transfer of 3-deoxy-D-manno-octulosonate (Kdo) residue(s) from CMP-Kdo to lipid IV(A), the tetraacyldisaccharide-1,4'-bisphosphate precursor of lipid A.</text>
</comment>
<keyword evidence="8" id="KW-0472">Membrane</keyword>
<evidence type="ECO:0000313" key="11">
    <source>
        <dbReference type="Proteomes" id="UP000824076"/>
    </source>
</evidence>
<dbReference type="EC" id="2.4.99.12" evidence="2 8"/>
<keyword evidence="8" id="KW-0448">Lipopolysaccharide biosynthesis</keyword>
<evidence type="ECO:0000256" key="5">
    <source>
        <dbReference type="ARBA" id="ARBA00031445"/>
    </source>
</evidence>
<comment type="caution">
    <text evidence="10">The sequence shown here is derived from an EMBL/GenBank/DDBJ whole genome shotgun (WGS) entry which is preliminary data.</text>
</comment>
<evidence type="ECO:0000256" key="2">
    <source>
        <dbReference type="ARBA" id="ARBA00012621"/>
    </source>
</evidence>
<dbReference type="PANTHER" id="PTHR42755:SF1">
    <property type="entry name" value="3-DEOXY-D-MANNO-OCTULOSONIC ACID TRANSFERASE, MITOCHONDRIAL-RELATED"/>
    <property type="match status" value="1"/>
</dbReference>
<evidence type="ECO:0000256" key="8">
    <source>
        <dbReference type="RuleBase" id="RU365103"/>
    </source>
</evidence>
<dbReference type="Proteomes" id="UP000824076">
    <property type="component" value="Unassembled WGS sequence"/>
</dbReference>
<dbReference type="InterPro" id="IPR038107">
    <property type="entry name" value="Glycos_transf_N_sf"/>
</dbReference>
<evidence type="ECO:0000313" key="10">
    <source>
        <dbReference type="EMBL" id="HIU38455.1"/>
    </source>
</evidence>
<feature type="non-terminal residue" evidence="10">
    <location>
        <position position="234"/>
    </location>
</feature>
<evidence type="ECO:0000256" key="4">
    <source>
        <dbReference type="ARBA" id="ARBA00022679"/>
    </source>
</evidence>
<dbReference type="Gene3D" id="3.40.50.11720">
    <property type="entry name" value="3-Deoxy-D-manno-octulosonic-acid transferase, N-terminal domain"/>
    <property type="match status" value="1"/>
</dbReference>
<dbReference type="AlphaFoldDB" id="A0A9D1LG93"/>
<dbReference type="InterPro" id="IPR007507">
    <property type="entry name" value="Glycos_transf_N"/>
</dbReference>
<keyword evidence="8" id="KW-1003">Cell membrane</keyword>
<reference evidence="10" key="2">
    <citation type="journal article" date="2021" name="PeerJ">
        <title>Extensive microbial diversity within the chicken gut microbiome revealed by metagenomics and culture.</title>
        <authorList>
            <person name="Gilroy R."/>
            <person name="Ravi A."/>
            <person name="Getino M."/>
            <person name="Pursley I."/>
            <person name="Horton D.L."/>
            <person name="Alikhan N.F."/>
            <person name="Baker D."/>
            <person name="Gharbi K."/>
            <person name="Hall N."/>
            <person name="Watson M."/>
            <person name="Adriaenssens E.M."/>
            <person name="Foster-Nyarko E."/>
            <person name="Jarju S."/>
            <person name="Secka A."/>
            <person name="Antonio M."/>
            <person name="Oren A."/>
            <person name="Chaudhuri R.R."/>
            <person name="La Ragione R."/>
            <person name="Hildebrand F."/>
            <person name="Pallen M.J."/>
        </authorList>
    </citation>
    <scope>NUCLEOTIDE SEQUENCE</scope>
    <source>
        <strain evidence="10">17073</strain>
    </source>
</reference>
<keyword evidence="4 8" id="KW-0808">Transferase</keyword>
<dbReference type="InterPro" id="IPR039901">
    <property type="entry name" value="Kdotransferase"/>
</dbReference>
<reference evidence="10" key="1">
    <citation type="submission" date="2020-10" db="EMBL/GenBank/DDBJ databases">
        <authorList>
            <person name="Gilroy R."/>
        </authorList>
    </citation>
    <scope>NUCLEOTIDE SEQUENCE</scope>
    <source>
        <strain evidence="10">17073</strain>
    </source>
</reference>
<name>A0A9D1LG93_9BACT</name>
<gene>
    <name evidence="10" type="ORF">IAD18_02170</name>
</gene>
<comment type="catalytic activity">
    <reaction evidence="6 8">
        <text>lipid IVA (E. coli) + CMP-3-deoxy-beta-D-manno-octulosonate = alpha-Kdo-(2-&gt;6)-lipid IVA (E. coli) + CMP + H(+)</text>
        <dbReference type="Rhea" id="RHEA:28066"/>
        <dbReference type="ChEBI" id="CHEBI:15378"/>
        <dbReference type="ChEBI" id="CHEBI:58603"/>
        <dbReference type="ChEBI" id="CHEBI:60364"/>
        <dbReference type="ChEBI" id="CHEBI:60377"/>
        <dbReference type="ChEBI" id="CHEBI:85987"/>
        <dbReference type="EC" id="2.4.99.12"/>
    </reaction>
</comment>
<accession>A0A9D1LG93</accession>
<dbReference type="GO" id="GO:0009244">
    <property type="term" value="P:lipopolysaccharide core region biosynthetic process"/>
    <property type="evidence" value="ECO:0007669"/>
    <property type="project" value="UniProtKB-UniRule"/>
</dbReference>
<sequence length="234" mass="27174">MNIIYNLGISLYSLGVRIASVRNKKARLMREGQAQTFGILDRQVEKAEKYVWIHVSSLGEFEQGRPLIEMMKRNNPSTRILLTFFSPSGYEVCKNYTLADIICYLPFDKPKKVRRFLDAVDIEKAIFVKYEFWGNYLHELHRRAIPTYIISAIFRPTQMFFRPYGGLFRKMLHCYDTLFVQDEQSATLLRSVGVTNVEIAGDTRFDRVTDILENKVDLPIVEIFSRGSFTLFAG</sequence>
<comment type="similarity">
    <text evidence="8">Belongs to the glycosyltransferase group 1 family.</text>
</comment>
<evidence type="ECO:0000256" key="3">
    <source>
        <dbReference type="ARBA" id="ARBA00019077"/>
    </source>
</evidence>
<proteinExistence type="inferred from homology"/>
<feature type="active site" description="Proton acceptor" evidence="7">
    <location>
        <position position="60"/>
    </location>
</feature>
<dbReference type="GO" id="GO:0005886">
    <property type="term" value="C:plasma membrane"/>
    <property type="evidence" value="ECO:0007669"/>
    <property type="project" value="UniProtKB-SubCell"/>
</dbReference>
<evidence type="ECO:0000256" key="7">
    <source>
        <dbReference type="PIRSR" id="PIRSR639901-1"/>
    </source>
</evidence>
<comment type="pathway">
    <text evidence="1 8">Bacterial outer membrane biogenesis; LPS core biosynthesis.</text>
</comment>
<comment type="subcellular location">
    <subcellularLocation>
        <location evidence="8">Cell membrane</location>
    </subcellularLocation>
</comment>
<dbReference type="Pfam" id="PF04413">
    <property type="entry name" value="Glycos_transf_N"/>
    <property type="match status" value="1"/>
</dbReference>
<evidence type="ECO:0000256" key="6">
    <source>
        <dbReference type="ARBA" id="ARBA00049183"/>
    </source>
</evidence>
<feature type="domain" description="3-deoxy-D-manno-octulosonic-acid transferase N-terminal" evidence="9">
    <location>
        <begin position="35"/>
        <end position="206"/>
    </location>
</feature>
<dbReference type="PANTHER" id="PTHR42755">
    <property type="entry name" value="3-DEOXY-MANNO-OCTULOSONATE CYTIDYLYLTRANSFERASE"/>
    <property type="match status" value="1"/>
</dbReference>
<dbReference type="GO" id="GO:0043842">
    <property type="term" value="F:Kdo transferase activity"/>
    <property type="evidence" value="ECO:0007669"/>
    <property type="project" value="UniProtKB-EC"/>
</dbReference>
<dbReference type="GO" id="GO:0009245">
    <property type="term" value="P:lipid A biosynthetic process"/>
    <property type="evidence" value="ECO:0007669"/>
    <property type="project" value="TreeGrafter"/>
</dbReference>
<dbReference type="EMBL" id="DVMS01000058">
    <property type="protein sequence ID" value="HIU38455.1"/>
    <property type="molecule type" value="Genomic_DNA"/>
</dbReference>
<organism evidence="10 11">
    <name type="scientific">Candidatus Limisoma intestinavium</name>
    <dbReference type="NCBI Taxonomy" id="2840856"/>
    <lineage>
        <taxon>Bacteria</taxon>
        <taxon>Pseudomonadati</taxon>
        <taxon>Bacteroidota</taxon>
        <taxon>Bacteroidia</taxon>
        <taxon>Bacteroidales</taxon>
        <taxon>Candidatus Limisoma</taxon>
    </lineage>
</organism>
<protein>
    <recommendedName>
        <fullName evidence="3 8">3-deoxy-D-manno-octulosonic acid transferase</fullName>
        <shortName evidence="8">Kdo transferase</shortName>
        <ecNumber evidence="2 8">2.4.99.12</ecNumber>
    </recommendedName>
    <alternativeName>
        <fullName evidence="5 8">Lipid IV(A) 3-deoxy-D-manno-octulosonic acid transferase</fullName>
    </alternativeName>
</protein>